<keyword evidence="3" id="KW-1185">Reference proteome</keyword>
<name>A0A6J5Y643_PRUAR</name>
<dbReference type="EMBL" id="CAEKKB010000008">
    <property type="protein sequence ID" value="CAB4319903.1"/>
    <property type="molecule type" value="Genomic_DNA"/>
</dbReference>
<evidence type="ECO:0000313" key="2">
    <source>
        <dbReference type="EMBL" id="CAB4319903.1"/>
    </source>
</evidence>
<organism evidence="2 3">
    <name type="scientific">Prunus armeniaca</name>
    <name type="common">Apricot</name>
    <name type="synonym">Armeniaca vulgaris</name>
    <dbReference type="NCBI Taxonomy" id="36596"/>
    <lineage>
        <taxon>Eukaryota</taxon>
        <taxon>Viridiplantae</taxon>
        <taxon>Streptophyta</taxon>
        <taxon>Embryophyta</taxon>
        <taxon>Tracheophyta</taxon>
        <taxon>Spermatophyta</taxon>
        <taxon>Magnoliopsida</taxon>
        <taxon>eudicotyledons</taxon>
        <taxon>Gunneridae</taxon>
        <taxon>Pentapetalae</taxon>
        <taxon>rosids</taxon>
        <taxon>fabids</taxon>
        <taxon>Rosales</taxon>
        <taxon>Rosaceae</taxon>
        <taxon>Amygdaloideae</taxon>
        <taxon>Amygdaleae</taxon>
        <taxon>Prunus</taxon>
    </lineage>
</organism>
<evidence type="ECO:0000313" key="3">
    <source>
        <dbReference type="Proteomes" id="UP000507245"/>
    </source>
</evidence>
<dbReference type="Proteomes" id="UP000507245">
    <property type="component" value="Unassembled WGS sequence"/>
</dbReference>
<accession>A0A6J5Y643</accession>
<protein>
    <submittedName>
        <fullName evidence="2">Uncharacterized protein</fullName>
    </submittedName>
</protein>
<feature type="region of interest" description="Disordered" evidence="1">
    <location>
        <begin position="13"/>
        <end position="35"/>
    </location>
</feature>
<proteinExistence type="predicted"/>
<evidence type="ECO:0000256" key="1">
    <source>
        <dbReference type="SAM" id="MobiDB-lite"/>
    </source>
</evidence>
<sequence length="65" mass="6983">MYIEGWLLAKHEATGDKASRPPAPPPSIGSTGPSQMIRVFKGKDVKALENSNSAQWKEMIPSASS</sequence>
<gene>
    <name evidence="2" type="ORF">ORAREDHAP_LOCUS47831</name>
</gene>
<dbReference type="AlphaFoldDB" id="A0A6J5Y643"/>
<reference evidence="3" key="1">
    <citation type="journal article" date="2020" name="Genome Biol.">
        <title>Gamete binning: chromosome-level and haplotype-resolved genome assembly enabled by high-throughput single-cell sequencing of gamete genomes.</title>
        <authorList>
            <person name="Campoy J.A."/>
            <person name="Sun H."/>
            <person name="Goel M."/>
            <person name="Jiao W.-B."/>
            <person name="Folz-Donahue K."/>
            <person name="Wang N."/>
            <person name="Rubio M."/>
            <person name="Liu C."/>
            <person name="Kukat C."/>
            <person name="Ruiz D."/>
            <person name="Huettel B."/>
            <person name="Schneeberger K."/>
        </authorList>
    </citation>
    <scope>NUCLEOTIDE SEQUENCE [LARGE SCALE GENOMIC DNA]</scope>
    <source>
        <strain evidence="3">cv. Rojo Pasion</strain>
    </source>
</reference>